<evidence type="ECO:0000313" key="3">
    <source>
        <dbReference type="EMBL" id="SSX33548.1"/>
    </source>
</evidence>
<dbReference type="SUPFAM" id="SSF48371">
    <property type="entry name" value="ARM repeat"/>
    <property type="match status" value="1"/>
</dbReference>
<organism evidence="3">
    <name type="scientific">Culicoides sonorensis</name>
    <name type="common">Biting midge</name>
    <dbReference type="NCBI Taxonomy" id="179676"/>
    <lineage>
        <taxon>Eukaryota</taxon>
        <taxon>Metazoa</taxon>
        <taxon>Ecdysozoa</taxon>
        <taxon>Arthropoda</taxon>
        <taxon>Hexapoda</taxon>
        <taxon>Insecta</taxon>
        <taxon>Pterygota</taxon>
        <taxon>Neoptera</taxon>
        <taxon>Endopterygota</taxon>
        <taxon>Diptera</taxon>
        <taxon>Nematocera</taxon>
        <taxon>Chironomoidea</taxon>
        <taxon>Ceratopogonidae</taxon>
        <taxon>Ceratopogoninae</taxon>
        <taxon>Culicoides</taxon>
        <taxon>Monoculicoides</taxon>
    </lineage>
</organism>
<reference evidence="3" key="1">
    <citation type="submission" date="2018-07" db="EMBL/GenBank/DDBJ databases">
        <authorList>
            <person name="Quirk P.G."/>
            <person name="Krulwich T.A."/>
        </authorList>
    </citation>
    <scope>NUCLEOTIDE SEQUENCE</scope>
</reference>
<dbReference type="AlphaFoldDB" id="A0A336N515"/>
<dbReference type="OMA" id="CLMTSAW"/>
<dbReference type="InterPro" id="IPR016024">
    <property type="entry name" value="ARM-type_fold"/>
</dbReference>
<accession>A0A336N515</accession>
<sequence length="754" mass="84786">MCRQNKFSFHSTVFSLARVLAKIKPTPWEKVNLLFSHCPRENAVGLFCLDKKAEDGILALGIYFLESGCQHHERIVPYLIKLVKSLPKVVWLDDFAEKHQPEKIPNTERFTFCLNTLLSDIIVKCPEYKNEIIQTQVETLGTLAHLVKTSKENSSIQPIILCKVIVPILLGLSRSISRFAENEEKPLLIQIFPKEINHNLTSINVVNSNKNSNIQSNLNQFRSIIPRSLSGSLTSDSNDIVSPKIITKRSFYHTNTFSYDPTTYFFMKIGSSFNQPSSIRRPSEICLRKQKIQFSITHLQSIFAIAKKLLCKELLDYLDEQACDIFNLHQIKNFGYKSFSETINLVIVTLLKELLDNQSDLPLPFTKDVQEFVKRLFLIGQTEIQNKQNDFSEQRKKEYETGVINKYYMNVMANAACVELLVWAIRDETEADKLCGRLYQKLNSVLSHKSVLEQIPLLMVCLEGLGKLSQAFPNIAGTAISYLRDFLIDPSPILSKLNYQAQAQQKKEAESKPAFIIVNSPGTVPSYTHSSHIISKISPTPFEVLRDAAIENLSIALKSAYVLDQYCVPALIANVSNRLFTAEKHSNESTLVSANIIVALGSISVALKETPKTTQNILQFFIQRFCKVPTEQNILIVDQLGCMIISKCEPQIFDEIMKMFSTVIVQSASLAFNTHSNQSKQYNQISNAVINALGNIAANIQGEADMLDLLIKLLELFVQVGLEGERMHDSTSVHIKASSSAGNLGMQIPVIAVI</sequence>
<proteinExistence type="inferred from homology"/>
<dbReference type="EMBL" id="UFQT01002480">
    <property type="protein sequence ID" value="SSX33548.1"/>
    <property type="molecule type" value="Genomic_DNA"/>
</dbReference>
<feature type="domain" description="PI4-kinase N-terminal" evidence="2">
    <location>
        <begin position="350"/>
        <end position="754"/>
    </location>
</feature>
<protein>
    <submittedName>
        <fullName evidence="3">CSON006612 protein</fullName>
    </submittedName>
</protein>
<dbReference type="VEuPathDB" id="VectorBase:CSON006612"/>
<dbReference type="Pfam" id="PF19274">
    <property type="entry name" value="PI4K_N"/>
    <property type="match status" value="1"/>
</dbReference>
<gene>
    <name evidence="3" type="primary">CSON006612</name>
</gene>
<evidence type="ECO:0000259" key="2">
    <source>
        <dbReference type="Pfam" id="PF19274"/>
    </source>
</evidence>
<comment type="similarity">
    <text evidence="1">Belongs to the PI3/PI4-kinase family. Type III PI4K subfamily.</text>
</comment>
<dbReference type="InterPro" id="IPR045495">
    <property type="entry name" value="PI4K_N"/>
</dbReference>
<name>A0A336N515_CULSO</name>
<evidence type="ECO:0000256" key="1">
    <source>
        <dbReference type="ARBA" id="ARBA00006209"/>
    </source>
</evidence>